<proteinExistence type="inferred from homology"/>
<dbReference type="InterPro" id="IPR025857">
    <property type="entry name" value="MacB_PCD"/>
</dbReference>
<comment type="similarity">
    <text evidence="1">Belongs to the ABC-4 integral membrane protein family.</text>
</comment>
<sequence length="337" mass="36071">MTSWLTALRIARREARRAKGRSALVVAMIALPVLALAFAAASYDMFRLRPAERADREMGAADARLLWEYDGRVTQDPRGNGWATEGPPAARPRTEAEVLAALPAGSRIIPTLEGYSDFRTASGIGTVGTRGLDVRDPLTAGLATLLDGRAPATSGEVAISPKAAERLGAGIGDTIRDPDRTRSWTVTGLVEFPDSLFETVVFLPGAMPTGPNTSDSQGWLWDAPAPVTWDQVKQLNQRGMVVFSRDVLLHPPPASQTPDMFRSSGWTPRRSASAAWSPASRSWRSCCWPARRSRWAPAAGGATSASSPPTGVPRHTCAASCSPTASCWARSARPPAW</sequence>
<keyword evidence="4" id="KW-1185">Reference proteome</keyword>
<protein>
    <recommendedName>
        <fullName evidence="2">MacB-like periplasmic core domain-containing protein</fullName>
    </recommendedName>
</protein>
<dbReference type="KEGG" id="psuu:Psuf_050000"/>
<dbReference type="AlphaFoldDB" id="A0A6F8YNI5"/>
<feature type="domain" description="MacB-like periplasmic core" evidence="2">
    <location>
        <begin position="73"/>
        <end position="213"/>
    </location>
</feature>
<dbReference type="Proteomes" id="UP000503011">
    <property type="component" value="Chromosome"/>
</dbReference>
<organism evidence="3 4">
    <name type="scientific">Phytohabitans suffuscus</name>
    <dbReference type="NCBI Taxonomy" id="624315"/>
    <lineage>
        <taxon>Bacteria</taxon>
        <taxon>Bacillati</taxon>
        <taxon>Actinomycetota</taxon>
        <taxon>Actinomycetes</taxon>
        <taxon>Micromonosporales</taxon>
        <taxon>Micromonosporaceae</taxon>
    </lineage>
</organism>
<evidence type="ECO:0000259" key="2">
    <source>
        <dbReference type="Pfam" id="PF12704"/>
    </source>
</evidence>
<reference evidence="3 4" key="1">
    <citation type="submission" date="2020-03" db="EMBL/GenBank/DDBJ databases">
        <title>Whole genome shotgun sequence of Phytohabitans suffuscus NBRC 105367.</title>
        <authorList>
            <person name="Komaki H."/>
            <person name="Tamura T."/>
        </authorList>
    </citation>
    <scope>NUCLEOTIDE SEQUENCE [LARGE SCALE GENOMIC DNA]</scope>
    <source>
        <strain evidence="3 4">NBRC 105367</strain>
    </source>
</reference>
<reference evidence="3 4" key="2">
    <citation type="submission" date="2020-03" db="EMBL/GenBank/DDBJ databases">
        <authorList>
            <person name="Ichikawa N."/>
            <person name="Kimura A."/>
            <person name="Kitahashi Y."/>
            <person name="Uohara A."/>
        </authorList>
    </citation>
    <scope>NUCLEOTIDE SEQUENCE [LARGE SCALE GENOMIC DNA]</scope>
    <source>
        <strain evidence="3 4">NBRC 105367</strain>
    </source>
</reference>
<dbReference type="Pfam" id="PF12704">
    <property type="entry name" value="MacB_PCD"/>
    <property type="match status" value="1"/>
</dbReference>
<dbReference type="EMBL" id="AP022871">
    <property type="protein sequence ID" value="BCB87687.1"/>
    <property type="molecule type" value="Genomic_DNA"/>
</dbReference>
<name>A0A6F8YNI5_9ACTN</name>
<evidence type="ECO:0000256" key="1">
    <source>
        <dbReference type="ARBA" id="ARBA00038076"/>
    </source>
</evidence>
<evidence type="ECO:0000313" key="3">
    <source>
        <dbReference type="EMBL" id="BCB87687.1"/>
    </source>
</evidence>
<gene>
    <name evidence="3" type="ORF">Psuf_050000</name>
</gene>
<accession>A0A6F8YNI5</accession>
<evidence type="ECO:0000313" key="4">
    <source>
        <dbReference type="Proteomes" id="UP000503011"/>
    </source>
</evidence>